<dbReference type="PANTHER" id="PTHR43403">
    <property type="entry name" value="NAD-SPECIFIC GLUTAMATE DEHYDROGENASE"/>
    <property type="match status" value="1"/>
</dbReference>
<dbReference type="Gene3D" id="3.40.50.720">
    <property type="entry name" value="NAD(P)-binding Rossmann-like Domain"/>
    <property type="match status" value="1"/>
</dbReference>
<evidence type="ECO:0000259" key="7">
    <source>
        <dbReference type="Pfam" id="PF21077"/>
    </source>
</evidence>
<dbReference type="InterPro" id="IPR049059">
    <property type="entry name" value="NAD_Glu_DH_HM1"/>
</dbReference>
<dbReference type="InterPro" id="IPR049056">
    <property type="entry name" value="NAD_Glu_DH_HM3"/>
</dbReference>
<dbReference type="GeneID" id="303487556"/>
<feature type="compositionally biased region" description="Low complexity" evidence="2">
    <location>
        <begin position="7"/>
        <end position="21"/>
    </location>
</feature>
<evidence type="ECO:0000313" key="9">
    <source>
        <dbReference type="Proteomes" id="UP000258016"/>
    </source>
</evidence>
<evidence type="ECO:0000256" key="2">
    <source>
        <dbReference type="SAM" id="MobiDB-lite"/>
    </source>
</evidence>
<evidence type="ECO:0000259" key="3">
    <source>
        <dbReference type="Pfam" id="PF05088"/>
    </source>
</evidence>
<dbReference type="EMBL" id="CP020083">
    <property type="protein sequence ID" value="ASR53175.1"/>
    <property type="molecule type" value="Genomic_DNA"/>
</dbReference>
<dbReference type="Pfam" id="PF21073">
    <property type="entry name" value="GDH_HM1"/>
    <property type="match status" value="1"/>
</dbReference>
<dbReference type="PIRSF" id="PIRSF036761">
    <property type="entry name" value="GDH_Mll4104"/>
    <property type="match status" value="1"/>
</dbReference>
<dbReference type="Pfam" id="PF21074">
    <property type="entry name" value="GDH_C"/>
    <property type="match status" value="1"/>
</dbReference>
<dbReference type="Pfam" id="PF21079">
    <property type="entry name" value="GDH_HM2"/>
    <property type="match status" value="1"/>
</dbReference>
<organism evidence="8 9">
    <name type="scientific">Blastomonas fulva</name>
    <dbReference type="NCBI Taxonomy" id="1550728"/>
    <lineage>
        <taxon>Bacteria</taxon>
        <taxon>Pseudomonadati</taxon>
        <taxon>Pseudomonadota</taxon>
        <taxon>Alphaproteobacteria</taxon>
        <taxon>Sphingomonadales</taxon>
        <taxon>Sphingomonadaceae</taxon>
        <taxon>Blastomonas</taxon>
    </lineage>
</organism>
<dbReference type="InterPro" id="IPR028971">
    <property type="entry name" value="NAD-GDH_cat"/>
</dbReference>
<keyword evidence="9" id="KW-1185">Reference proteome</keyword>
<dbReference type="InterPro" id="IPR048381">
    <property type="entry name" value="GDH_C"/>
</dbReference>
<protein>
    <submittedName>
        <fullName evidence="8">Glutamate dehydrogenase</fullName>
    </submittedName>
</protein>
<dbReference type="InterPro" id="IPR049064">
    <property type="entry name" value="NAD_Glu_DH_ACT3"/>
</dbReference>
<dbReference type="InterPro" id="IPR036291">
    <property type="entry name" value="NAD(P)-bd_dom_sf"/>
</dbReference>
<feature type="domain" description="NAD-specific glutamate dehydrogenase C-terminal" evidence="4">
    <location>
        <begin position="1237"/>
        <end position="1560"/>
    </location>
</feature>
<feature type="domain" description="NAD-glutamate dehydrogenase N-terminal ACT1" evidence="5">
    <location>
        <begin position="56"/>
        <end position="173"/>
    </location>
</feature>
<feature type="domain" description="NAD-glutamate dehydrogenase catalytic" evidence="3">
    <location>
        <begin position="701"/>
        <end position="1192"/>
    </location>
</feature>
<evidence type="ECO:0000259" key="6">
    <source>
        <dbReference type="Pfam" id="PF21076"/>
    </source>
</evidence>
<feature type="domain" description="NAD-glutamate dehydrogenase ACT2" evidence="6">
    <location>
        <begin position="384"/>
        <end position="470"/>
    </location>
</feature>
<dbReference type="Pfam" id="PF21078">
    <property type="entry name" value="GDH_HM3"/>
    <property type="match status" value="1"/>
</dbReference>
<evidence type="ECO:0000256" key="1">
    <source>
        <dbReference type="ARBA" id="ARBA00023002"/>
    </source>
</evidence>
<dbReference type="Pfam" id="PF21076">
    <property type="entry name" value="GDH_ACT2"/>
    <property type="match status" value="1"/>
</dbReference>
<evidence type="ECO:0000259" key="5">
    <source>
        <dbReference type="Pfam" id="PF21075"/>
    </source>
</evidence>
<evidence type="ECO:0000259" key="4">
    <source>
        <dbReference type="Pfam" id="PF21074"/>
    </source>
</evidence>
<proteinExistence type="predicted"/>
<sequence>MAETPIAASGADAGSSVSSNATPLIDPQQHARLRAVLADAFLKGALPGENEGFDDAACSEAADFALRAMARRPSSDTVLTIESIPGQTGHRHMRLAIINDDMPFLVDSIAAAISRFGLAIDRVIHPVVALRRDADGLLSEIYTDEAPGERRESVVYLEVERADARQRKALETALMGAMADVRAAVTDWPMLQAAMAADAAAMADGEGAALLRWFLDRNMTQLAHLRYRRDGSAEAPLGIARINDQPLLAAHSFDQAFAWFESGKAAPLIIKSNFISTVHRRAPLDLVILPIWEDGRVAALSVHGGIWTSAALAAAPERVPVLRAHLKLLMDKFGFSPNGHAGKALSHALTALPHDLLIAFSLESLERVALTAMSLADRPRSKLVTVQSSLRRHLFVFAWLPRDEVSTGRREAIERMVLEASGGKTLSWSISLEDGEIALIRYVIDMRDGAAAVDDAALDSALRAMVRGWEPSVEEALIALGEDSRAAALASRYAPQFPMAYRSDCGPKEAALDIVRLRDLDSPERHGARLYRRADDAAQHLRLKLYSLTGAIPLSQTVPALENFGFDVLEEVPTALGADDSGHIHDFLLNLRGTGDAESLMLRAGAIEAAISGTLEGKAENDPFNRLIAATGLEQRAVIWLRAWYRYLRQAGLPYGIGTVVDALHDAPDIAHALIALFIARHDPAFTGDREAATQANLAAITSGLTQVSAIDDDRLLRMVRALVMAILRTNAFAPAASLAMVMKIDSAKVPGLPAPLPWREMFVYSPQVEGIHLRAGPVARGGLRWSDRRDDFRTEVLGLMKAQRVKNAVIVPTGAKGGFFPKQLPDPATDREGWLNGGKDAYKTFIRTLLSITDNIVDGKVMHPAQVVVHDGEDPYFVVAADKGTATFSDTANAIAAEFDFWLGDAFASGGSQGYDHKAMGITAKGGWVSVQRHFAEMGVDVQSDPVRVVGCGDMSGDVFGNGMLLSKSIKLVAAFDHRHIFLDPDPDAAASWAERQRMFALPRSSWDDYEKALISKGGGVFPRAMKSIPLTAEVKAMLGLEGDEIEPAALISAILRAEVDLLWFGGIGTYIKAASENNIDVGDPSNDQLRINAEQLRCKVVGEGANLGVTQAARIAFSMLGGRINTDFIDNSAGVDCSDNEVNIKIGLAAVMRAGLLDEPSRNALLASMTDDVSMLVLEDNRLQALGLSIAERAGVKALPSYIRLIEHFEEQGRLDRKVEGLADNATLKRRAQEGHGLTRPELAVVLSTAKLTLQDAIERIPLADDPTMRPELLAAFPPQMREAYGDVLMQHQLRGEIIATKLANRMINRLGLIHPFELAEEEGCTLGDVACAFIAAERLFALPAIWAEFDHAEMDEQVRLMLFDATANIVRVHIADVLRASADGLMPGAIVAALKPGVDALIAQMDNLLNAEARLQAARQAQDLVGQGASSVHAAHIVRLTGLDGAAGLANLASTSATDPMLLTQAFADLGATLGLDWTQMTAARMSPSDPWERLLVSGLARDFQQMRLDFLQRAKGSDPQDYVAGWTEANLPRIKQFRTLVDRARMDAAPSVAMLAQIASQARILLAR</sequence>
<dbReference type="Pfam" id="PF21075">
    <property type="entry name" value="GDH_ACT1"/>
    <property type="match status" value="1"/>
</dbReference>
<feature type="domain" description="NAD-glutamate dehydrogenase ACT3" evidence="7">
    <location>
        <begin position="528"/>
        <end position="595"/>
    </location>
</feature>
<name>A0ABM6MAY5_9SPHN</name>
<dbReference type="InterPro" id="IPR007780">
    <property type="entry name" value="NAD_Glu_DH_bac"/>
</dbReference>
<dbReference type="InterPro" id="IPR024727">
    <property type="entry name" value="NAD_Glu_DH_N_ACT1"/>
</dbReference>
<dbReference type="InterPro" id="IPR049058">
    <property type="entry name" value="NAD_Glu_DH_HM2"/>
</dbReference>
<dbReference type="SUPFAM" id="SSF53223">
    <property type="entry name" value="Aminoacid dehydrogenase-like, N-terminal domain"/>
    <property type="match status" value="1"/>
</dbReference>
<dbReference type="SUPFAM" id="SSF51735">
    <property type="entry name" value="NAD(P)-binding Rossmann-fold domains"/>
    <property type="match status" value="1"/>
</dbReference>
<dbReference type="InterPro" id="IPR049062">
    <property type="entry name" value="NAD_Glu_DH_ACT2"/>
</dbReference>
<dbReference type="Pfam" id="PF05088">
    <property type="entry name" value="Bac_GDH_CD"/>
    <property type="match status" value="1"/>
</dbReference>
<dbReference type="PANTHER" id="PTHR43403:SF1">
    <property type="entry name" value="NAD-SPECIFIC GLUTAMATE DEHYDROGENASE"/>
    <property type="match status" value="1"/>
</dbReference>
<dbReference type="RefSeq" id="WP_117353239.1">
    <property type="nucleotide sequence ID" value="NZ_CP020083.1"/>
</dbReference>
<keyword evidence="1" id="KW-0560">Oxidoreductase</keyword>
<reference evidence="8 9" key="1">
    <citation type="submission" date="2017-03" db="EMBL/GenBank/DDBJ databases">
        <title>Complete genome sequence of Blastomonas fulva degrading microcsystin LR.</title>
        <authorList>
            <person name="Lee H.-g."/>
            <person name="Jin L."/>
            <person name="oh H.-M."/>
        </authorList>
    </citation>
    <scope>NUCLEOTIDE SEQUENCE [LARGE SCALE GENOMIC DNA]</scope>
    <source>
        <strain evidence="8 9">T2</strain>
    </source>
</reference>
<dbReference type="Pfam" id="PF21077">
    <property type="entry name" value="GDH_ACT3"/>
    <property type="match status" value="1"/>
</dbReference>
<dbReference type="Proteomes" id="UP000258016">
    <property type="component" value="Chromosome"/>
</dbReference>
<evidence type="ECO:0000313" key="8">
    <source>
        <dbReference type="EMBL" id="ASR53175.1"/>
    </source>
</evidence>
<dbReference type="InterPro" id="IPR046346">
    <property type="entry name" value="Aminoacid_DH-like_N_sf"/>
</dbReference>
<feature type="region of interest" description="Disordered" evidence="2">
    <location>
        <begin position="1"/>
        <end position="23"/>
    </location>
</feature>
<accession>A0ABM6MAY5</accession>
<gene>
    <name evidence="8" type="ORF">B5J99_18340</name>
</gene>